<evidence type="ECO:0000313" key="15">
    <source>
        <dbReference type="EMBL" id="ODB97065.1"/>
    </source>
</evidence>
<dbReference type="EMBL" id="LVJZ01000003">
    <property type="protein sequence ID" value="ODB97065.1"/>
    <property type="molecule type" value="Genomic_DNA"/>
</dbReference>
<evidence type="ECO:0000256" key="7">
    <source>
        <dbReference type="ARBA" id="ARBA00023077"/>
    </source>
</evidence>
<dbReference type="SUPFAM" id="SSF56935">
    <property type="entry name" value="Porins"/>
    <property type="match status" value="1"/>
</dbReference>
<keyword evidence="8 11" id="KW-0472">Membrane</keyword>
<accession>A0A1E2UR81</accession>
<feature type="domain" description="TonB-dependent receptor plug" evidence="14">
    <location>
        <begin position="54"/>
        <end position="159"/>
    </location>
</feature>
<dbReference type="InterPro" id="IPR036942">
    <property type="entry name" value="Beta-barrel_TonB_sf"/>
</dbReference>
<organism evidence="15 16">
    <name type="scientific">Candidatus Thiodiazotropha endoloripes</name>
    <dbReference type="NCBI Taxonomy" id="1818881"/>
    <lineage>
        <taxon>Bacteria</taxon>
        <taxon>Pseudomonadati</taxon>
        <taxon>Pseudomonadota</taxon>
        <taxon>Gammaproteobacteria</taxon>
        <taxon>Chromatiales</taxon>
        <taxon>Sedimenticolaceae</taxon>
        <taxon>Candidatus Thiodiazotropha</taxon>
    </lineage>
</organism>
<evidence type="ECO:0000256" key="2">
    <source>
        <dbReference type="ARBA" id="ARBA00008143"/>
    </source>
</evidence>
<dbReference type="STRING" id="1818881.A3196_09965"/>
<dbReference type="GO" id="GO:0009279">
    <property type="term" value="C:cell outer membrane"/>
    <property type="evidence" value="ECO:0007669"/>
    <property type="project" value="UniProtKB-SubCell"/>
</dbReference>
<evidence type="ECO:0000313" key="16">
    <source>
        <dbReference type="Proteomes" id="UP000094849"/>
    </source>
</evidence>
<dbReference type="CDD" id="cd01347">
    <property type="entry name" value="ligand_gated_channel"/>
    <property type="match status" value="1"/>
</dbReference>
<keyword evidence="4 11" id="KW-1134">Transmembrane beta strand</keyword>
<keyword evidence="7 12" id="KW-0798">TonB box</keyword>
<evidence type="ECO:0000256" key="4">
    <source>
        <dbReference type="ARBA" id="ARBA00022452"/>
    </source>
</evidence>
<dbReference type="InterPro" id="IPR037066">
    <property type="entry name" value="Plug_dom_sf"/>
</dbReference>
<dbReference type="GO" id="GO:0044718">
    <property type="term" value="P:siderophore transmembrane transport"/>
    <property type="evidence" value="ECO:0007669"/>
    <property type="project" value="TreeGrafter"/>
</dbReference>
<dbReference type="Proteomes" id="UP000094849">
    <property type="component" value="Unassembled WGS sequence"/>
</dbReference>
<dbReference type="Gene3D" id="2.40.170.20">
    <property type="entry name" value="TonB-dependent receptor, beta-barrel domain"/>
    <property type="match status" value="1"/>
</dbReference>
<feature type="domain" description="TonB-dependent receptor-like beta-barrel" evidence="13">
    <location>
        <begin position="180"/>
        <end position="657"/>
    </location>
</feature>
<protein>
    <recommendedName>
        <fullName evidence="17">TonB-dependent receptor</fullName>
    </recommendedName>
</protein>
<keyword evidence="16" id="KW-1185">Reference proteome</keyword>
<keyword evidence="3 11" id="KW-0813">Transport</keyword>
<evidence type="ECO:0008006" key="17">
    <source>
        <dbReference type="Google" id="ProtNLM"/>
    </source>
</evidence>
<comment type="caution">
    <text evidence="15">The sequence shown here is derived from an EMBL/GenBank/DDBJ whole genome shotgun (WGS) entry which is preliminary data.</text>
</comment>
<dbReference type="Pfam" id="PF00593">
    <property type="entry name" value="TonB_dep_Rec_b-barrel"/>
    <property type="match status" value="1"/>
</dbReference>
<dbReference type="Pfam" id="PF07715">
    <property type="entry name" value="Plug"/>
    <property type="match status" value="1"/>
</dbReference>
<dbReference type="AlphaFoldDB" id="A0A1E2UR81"/>
<gene>
    <name evidence="15" type="ORF">A3196_09965</name>
</gene>
<evidence type="ECO:0000256" key="11">
    <source>
        <dbReference type="PROSITE-ProRule" id="PRU01360"/>
    </source>
</evidence>
<evidence type="ECO:0000256" key="9">
    <source>
        <dbReference type="ARBA" id="ARBA00023170"/>
    </source>
</evidence>
<evidence type="ECO:0000256" key="5">
    <source>
        <dbReference type="ARBA" id="ARBA00022692"/>
    </source>
</evidence>
<dbReference type="PROSITE" id="PS52016">
    <property type="entry name" value="TONB_DEPENDENT_REC_3"/>
    <property type="match status" value="1"/>
</dbReference>
<dbReference type="InterPro" id="IPR000531">
    <property type="entry name" value="Beta-barrel_TonB"/>
</dbReference>
<evidence type="ECO:0000256" key="1">
    <source>
        <dbReference type="ARBA" id="ARBA00004571"/>
    </source>
</evidence>
<evidence type="ECO:0000259" key="13">
    <source>
        <dbReference type="Pfam" id="PF00593"/>
    </source>
</evidence>
<dbReference type="RefSeq" id="WP_069024419.1">
    <property type="nucleotide sequence ID" value="NZ_LVJZ01000003.1"/>
</dbReference>
<dbReference type="GO" id="GO:0015344">
    <property type="term" value="F:siderophore uptake transmembrane transporter activity"/>
    <property type="evidence" value="ECO:0007669"/>
    <property type="project" value="TreeGrafter"/>
</dbReference>
<dbReference type="InterPro" id="IPR039426">
    <property type="entry name" value="TonB-dep_rcpt-like"/>
</dbReference>
<evidence type="ECO:0000256" key="12">
    <source>
        <dbReference type="RuleBase" id="RU003357"/>
    </source>
</evidence>
<keyword evidence="5 11" id="KW-0812">Transmembrane</keyword>
<dbReference type="PANTHER" id="PTHR30069:SF29">
    <property type="entry name" value="HEMOGLOBIN AND HEMOGLOBIN-HAPTOGLOBIN-BINDING PROTEIN 1-RELATED"/>
    <property type="match status" value="1"/>
</dbReference>
<name>A0A1E2UR81_9GAMM</name>
<keyword evidence="6" id="KW-0732">Signal</keyword>
<sequence>MFNKNNFLLPLLLLFGPQVHALHDEKLDHFLSLSLEELMELEVTISTDTKQTLAKAPSAVTVITEEDIKATGATNLVDILESVPGIHIRANQFGFRPLIQIRGATATQTLLMVNGVSMRDLLWGFGFFWKGMPISSIDRIEIIRGPGSALFGADASAGVINVITKAAGKVSHNEVGVRSGSFDTDNGWMQYGDTLNGFDIGLTMDFYNTDGHDPQINTDAQSISDSRSDTNASLAPDKAQYGWKSEEIRFSAAYSNWRLNLDYAKHNEIETGMTGLGVLDPITKADDKRINADLFYNDSQLHPHWIVDAELRFQDYSYSSGDGFQERPPGALSEANTSGIINQMRSAERRISAEASGLYRGFQGQSIRLGTGYIWQDLYRVEQYVNSGSGADGNEIPLGSGLVDLSDTPYAFSPEKRRKIYYVFAQDIWQLATDWELTAGARYDHYSDFGNTFNPRLGLVWQSSDRLTAKLFYGRAFRPPSFQELYASTSNALPNPELKPERSETWELAFSYRLYSNLNLALNLFRYQQTDLIDDVKEPGDTVGTFTNIGEHTIHGIELEAKWQLTDNLRLSGNYTFRDQDDSAFRAFDQPEQDAYLRGDWFFLDHWNWNLQFNWIGERERRANDSRSTLDDYLIVDTTFRYFPGKNWEFATSIRNLFDEDAREYTSPNIPEGLPLPERNFYAEIRYRFNN</sequence>
<comment type="similarity">
    <text evidence="2">Belongs to the TonB-dependent receptor family. Hemoglobin/haptoglobin binding protein subfamily.</text>
</comment>
<dbReference type="InterPro" id="IPR012910">
    <property type="entry name" value="Plug_dom"/>
</dbReference>
<evidence type="ECO:0000256" key="3">
    <source>
        <dbReference type="ARBA" id="ARBA00022448"/>
    </source>
</evidence>
<dbReference type="Gene3D" id="2.170.130.10">
    <property type="entry name" value="TonB-dependent receptor, plug domain"/>
    <property type="match status" value="1"/>
</dbReference>
<dbReference type="PANTHER" id="PTHR30069">
    <property type="entry name" value="TONB-DEPENDENT OUTER MEMBRANE RECEPTOR"/>
    <property type="match status" value="1"/>
</dbReference>
<proteinExistence type="inferred from homology"/>
<comment type="subcellular location">
    <subcellularLocation>
        <location evidence="1 11">Cell outer membrane</location>
        <topology evidence="1 11">Multi-pass membrane protein</topology>
    </subcellularLocation>
</comment>
<evidence type="ECO:0000256" key="10">
    <source>
        <dbReference type="ARBA" id="ARBA00023237"/>
    </source>
</evidence>
<keyword evidence="9" id="KW-0675">Receptor</keyword>
<evidence type="ECO:0000256" key="8">
    <source>
        <dbReference type="ARBA" id="ARBA00023136"/>
    </source>
</evidence>
<evidence type="ECO:0000259" key="14">
    <source>
        <dbReference type="Pfam" id="PF07715"/>
    </source>
</evidence>
<reference evidence="15 16" key="1">
    <citation type="submission" date="2016-03" db="EMBL/GenBank/DDBJ databases">
        <title>Chemosynthetic sulphur-oxidizing symbionts of marine invertebrate animals are capable of nitrogen fixation.</title>
        <authorList>
            <person name="Petersen J.M."/>
            <person name="Kemper A."/>
            <person name="Gruber-Vodicka H."/>
            <person name="Cardini U."/>
            <person name="Geest Mvander."/>
            <person name="Kleiner M."/>
            <person name="Bulgheresi S."/>
            <person name="Fussmann M."/>
            <person name="Herbold C."/>
            <person name="Seah B.K.B."/>
            <person name="Antony C.Paul."/>
            <person name="Liu D."/>
            <person name="Belitz A."/>
            <person name="Weber M."/>
        </authorList>
    </citation>
    <scope>NUCLEOTIDE SEQUENCE [LARGE SCALE GENOMIC DNA]</scope>
    <source>
        <strain evidence="15">G_D</strain>
    </source>
</reference>
<keyword evidence="10 11" id="KW-0998">Cell outer membrane</keyword>
<evidence type="ECO:0000256" key="6">
    <source>
        <dbReference type="ARBA" id="ARBA00022729"/>
    </source>
</evidence>